<evidence type="ECO:0000313" key="2">
    <source>
        <dbReference type="EMBL" id="SPO36360.1"/>
    </source>
</evidence>
<gene>
    <name evidence="2" type="ORF">PSFLO_01831</name>
</gene>
<feature type="region of interest" description="Disordered" evidence="1">
    <location>
        <begin position="32"/>
        <end position="68"/>
    </location>
</feature>
<feature type="compositionally biased region" description="Low complexity" evidence="1">
    <location>
        <begin position="34"/>
        <end position="45"/>
    </location>
</feature>
<accession>A0A5C3EWW9</accession>
<sequence>MAAVREPTAKIQVPFDASYDVHRYHGFEERQRRLSQQGLQGQGQLDNWLFAPAPTPAQEGQGHNPTHS</sequence>
<dbReference type="EMBL" id="OOIP01000004">
    <property type="protein sequence ID" value="SPO36360.1"/>
    <property type="molecule type" value="Genomic_DNA"/>
</dbReference>
<evidence type="ECO:0000313" key="3">
    <source>
        <dbReference type="Proteomes" id="UP000323386"/>
    </source>
</evidence>
<reference evidence="2 3" key="1">
    <citation type="submission" date="2018-03" db="EMBL/GenBank/DDBJ databases">
        <authorList>
            <person name="Guldener U."/>
        </authorList>
    </citation>
    <scope>NUCLEOTIDE SEQUENCE [LARGE SCALE GENOMIC DNA]</scope>
    <source>
        <strain evidence="2 3">DAOM196992</strain>
    </source>
</reference>
<proteinExistence type="predicted"/>
<evidence type="ECO:0000256" key="1">
    <source>
        <dbReference type="SAM" id="MobiDB-lite"/>
    </source>
</evidence>
<organism evidence="2 3">
    <name type="scientific">Pseudozyma flocculosa</name>
    <dbReference type="NCBI Taxonomy" id="84751"/>
    <lineage>
        <taxon>Eukaryota</taxon>
        <taxon>Fungi</taxon>
        <taxon>Dikarya</taxon>
        <taxon>Basidiomycota</taxon>
        <taxon>Ustilaginomycotina</taxon>
        <taxon>Ustilaginomycetes</taxon>
        <taxon>Ustilaginales</taxon>
        <taxon>Ustilaginaceae</taxon>
        <taxon>Pseudozyma</taxon>
    </lineage>
</organism>
<dbReference type="AlphaFoldDB" id="A0A5C3EWW9"/>
<name>A0A5C3EWW9_9BASI</name>
<keyword evidence="3" id="KW-1185">Reference proteome</keyword>
<dbReference type="Proteomes" id="UP000323386">
    <property type="component" value="Unassembled WGS sequence"/>
</dbReference>
<protein>
    <submittedName>
        <fullName evidence="2">Uncharacterized protein</fullName>
    </submittedName>
</protein>